<proteinExistence type="predicted"/>
<feature type="region of interest" description="Disordered" evidence="2">
    <location>
        <begin position="290"/>
        <end position="315"/>
    </location>
</feature>
<dbReference type="OrthoDB" id="2370131at2759"/>
<evidence type="ECO:0000256" key="1">
    <source>
        <dbReference type="SAM" id="Coils"/>
    </source>
</evidence>
<reference evidence="3" key="1">
    <citation type="submission" date="2021-06" db="EMBL/GenBank/DDBJ databases">
        <authorList>
            <person name="Kallberg Y."/>
            <person name="Tangrot J."/>
            <person name="Rosling A."/>
        </authorList>
    </citation>
    <scope>NUCLEOTIDE SEQUENCE</scope>
    <source>
        <strain evidence="3">AZ414A</strain>
    </source>
</reference>
<evidence type="ECO:0000256" key="2">
    <source>
        <dbReference type="SAM" id="MobiDB-lite"/>
    </source>
</evidence>
<organism evidence="3 4">
    <name type="scientific">Diversispora eburnea</name>
    <dbReference type="NCBI Taxonomy" id="1213867"/>
    <lineage>
        <taxon>Eukaryota</taxon>
        <taxon>Fungi</taxon>
        <taxon>Fungi incertae sedis</taxon>
        <taxon>Mucoromycota</taxon>
        <taxon>Glomeromycotina</taxon>
        <taxon>Glomeromycetes</taxon>
        <taxon>Diversisporales</taxon>
        <taxon>Diversisporaceae</taxon>
        <taxon>Diversispora</taxon>
    </lineage>
</organism>
<keyword evidence="1" id="KW-0175">Coiled coil</keyword>
<feature type="compositionally biased region" description="Polar residues" evidence="2">
    <location>
        <begin position="294"/>
        <end position="315"/>
    </location>
</feature>
<comment type="caution">
    <text evidence="3">The sequence shown here is derived from an EMBL/GenBank/DDBJ whole genome shotgun (WGS) entry which is preliminary data.</text>
</comment>
<protein>
    <submittedName>
        <fullName evidence="3">8231_t:CDS:1</fullName>
    </submittedName>
</protein>
<dbReference type="EMBL" id="CAJVPK010000274">
    <property type="protein sequence ID" value="CAG8486886.1"/>
    <property type="molecule type" value="Genomic_DNA"/>
</dbReference>
<evidence type="ECO:0000313" key="3">
    <source>
        <dbReference type="EMBL" id="CAG8486886.1"/>
    </source>
</evidence>
<keyword evidence="4" id="KW-1185">Reference proteome</keyword>
<dbReference type="Proteomes" id="UP000789706">
    <property type="component" value="Unassembled WGS sequence"/>
</dbReference>
<dbReference type="Gene3D" id="1.20.5.1700">
    <property type="match status" value="1"/>
</dbReference>
<gene>
    <name evidence="3" type="ORF">DEBURN_LOCUS3962</name>
</gene>
<sequence length="315" mass="36777">MPSLIGECWEENFSLCPSRDFPLTMANQNREFLFIRISPTKKKGEKHEKRKKQILNISCINKSQDGITWDDHELDENANNYVEISLNGMKNYVPGRKSVYIGNSIRTKKEKKKLTSQNGQTKYVTSLEERISKLVAENIKIKIKYTEVVTENADIKAENIKLKRDKEEIPKLRREIAEFKKKYTEIETECTKLKQIIEDSYRREVEHVKLKEDTTNLKAKNAEFKARIAKIEQKHLRNNAVDRLEDVNTKKGSRSPIETISSEEKKINDFLDRVHKETISVKIREKNWEKKLISQDSTSSNDSEIRNVASSTEQK</sequence>
<feature type="coiled-coil region" evidence="1">
    <location>
        <begin position="155"/>
        <end position="234"/>
    </location>
</feature>
<evidence type="ECO:0000313" key="4">
    <source>
        <dbReference type="Proteomes" id="UP000789706"/>
    </source>
</evidence>
<name>A0A9N8WJS0_9GLOM</name>
<accession>A0A9N8WJS0</accession>
<dbReference type="AlphaFoldDB" id="A0A9N8WJS0"/>